<sequence length="97" mass="10681">MIFAWGNLCVFVSTTQYIVDTYHGLTVASAMSANSLARYGLAAAFPLFTIQMYTKLGIGWASSLLGFIAVALLPVPWLFFVSGHKLRRVSRFETADI</sequence>
<proteinExistence type="predicted"/>
<dbReference type="InterPro" id="IPR036259">
    <property type="entry name" value="MFS_trans_sf"/>
</dbReference>
<feature type="transmembrane region" description="Helical" evidence="5">
    <location>
        <begin position="36"/>
        <end position="54"/>
    </location>
</feature>
<dbReference type="AlphaFoldDB" id="A0A1Q5U5X0"/>
<dbReference type="GO" id="GO:0015606">
    <property type="term" value="F:spermidine transmembrane transporter activity"/>
    <property type="evidence" value="ECO:0007669"/>
    <property type="project" value="TreeGrafter"/>
</dbReference>
<keyword evidence="7" id="KW-1185">Reference proteome</keyword>
<dbReference type="Proteomes" id="UP000186955">
    <property type="component" value="Unassembled WGS sequence"/>
</dbReference>
<feature type="transmembrane region" description="Helical" evidence="5">
    <location>
        <begin position="60"/>
        <end position="81"/>
    </location>
</feature>
<evidence type="ECO:0000256" key="3">
    <source>
        <dbReference type="ARBA" id="ARBA00022989"/>
    </source>
</evidence>
<dbReference type="EMBL" id="MNBE01000578">
    <property type="protein sequence ID" value="OKP07866.1"/>
    <property type="molecule type" value="Genomic_DNA"/>
</dbReference>
<comment type="caution">
    <text evidence="6">The sequence shown here is derived from an EMBL/GenBank/DDBJ whole genome shotgun (WGS) entry which is preliminary data.</text>
</comment>
<evidence type="ECO:0000256" key="4">
    <source>
        <dbReference type="ARBA" id="ARBA00023136"/>
    </source>
</evidence>
<keyword evidence="3 5" id="KW-1133">Transmembrane helix</keyword>
<keyword evidence="4 5" id="KW-0472">Membrane</keyword>
<evidence type="ECO:0000256" key="1">
    <source>
        <dbReference type="ARBA" id="ARBA00004141"/>
    </source>
</evidence>
<reference evidence="6 7" key="1">
    <citation type="submission" date="2016-10" db="EMBL/GenBank/DDBJ databases">
        <title>Genome sequence of the ascomycete fungus Penicillium subrubescens.</title>
        <authorList>
            <person name="De Vries R.P."/>
            <person name="Peng M."/>
            <person name="Dilokpimol A."/>
            <person name="Hilden K."/>
            <person name="Makela M.R."/>
            <person name="Grigoriev I."/>
            <person name="Riley R."/>
            <person name="Granchi Z."/>
        </authorList>
    </citation>
    <scope>NUCLEOTIDE SEQUENCE [LARGE SCALE GENOMIC DNA]</scope>
    <source>
        <strain evidence="6 7">CBS 132785</strain>
    </source>
</reference>
<dbReference type="PANTHER" id="PTHR23502">
    <property type="entry name" value="MAJOR FACILITATOR SUPERFAMILY"/>
    <property type="match status" value="1"/>
</dbReference>
<dbReference type="SUPFAM" id="SSF103473">
    <property type="entry name" value="MFS general substrate transporter"/>
    <property type="match status" value="1"/>
</dbReference>
<organism evidence="6 7">
    <name type="scientific">Penicillium subrubescens</name>
    <dbReference type="NCBI Taxonomy" id="1316194"/>
    <lineage>
        <taxon>Eukaryota</taxon>
        <taxon>Fungi</taxon>
        <taxon>Dikarya</taxon>
        <taxon>Ascomycota</taxon>
        <taxon>Pezizomycotina</taxon>
        <taxon>Eurotiomycetes</taxon>
        <taxon>Eurotiomycetidae</taxon>
        <taxon>Eurotiales</taxon>
        <taxon>Aspergillaceae</taxon>
        <taxon>Penicillium</taxon>
    </lineage>
</organism>
<dbReference type="PANTHER" id="PTHR23502:SF38">
    <property type="entry name" value="POLYAMINE TRANSPORTER 4"/>
    <property type="match status" value="1"/>
</dbReference>
<keyword evidence="2 5" id="KW-0812">Transmembrane</keyword>
<accession>A0A1Q5U5X0</accession>
<evidence type="ECO:0000313" key="7">
    <source>
        <dbReference type="Proteomes" id="UP000186955"/>
    </source>
</evidence>
<dbReference type="GO" id="GO:0005886">
    <property type="term" value="C:plasma membrane"/>
    <property type="evidence" value="ECO:0007669"/>
    <property type="project" value="TreeGrafter"/>
</dbReference>
<evidence type="ECO:0000256" key="2">
    <source>
        <dbReference type="ARBA" id="ARBA00022692"/>
    </source>
</evidence>
<evidence type="ECO:0000256" key="5">
    <source>
        <dbReference type="SAM" id="Phobius"/>
    </source>
</evidence>
<comment type="subcellular location">
    <subcellularLocation>
        <location evidence="1">Membrane</location>
        <topology evidence="1">Multi-pass membrane protein</topology>
    </subcellularLocation>
</comment>
<evidence type="ECO:0000313" key="6">
    <source>
        <dbReference type="EMBL" id="OKP07866.1"/>
    </source>
</evidence>
<protein>
    <submittedName>
        <fullName evidence="6">Uncharacterized protein</fullName>
    </submittedName>
</protein>
<name>A0A1Q5U5X0_9EURO</name>
<gene>
    <name evidence="6" type="ORF">PENSUB_5762</name>
</gene>
<dbReference type="STRING" id="1316194.A0A1Q5U5X0"/>
<dbReference type="GO" id="GO:0000297">
    <property type="term" value="F:spermine transmembrane transporter activity"/>
    <property type="evidence" value="ECO:0007669"/>
    <property type="project" value="TreeGrafter"/>
</dbReference>